<name>A0ABR2F6R6_9ROSI</name>
<dbReference type="Proteomes" id="UP001472677">
    <property type="component" value="Unassembled WGS sequence"/>
</dbReference>
<proteinExistence type="predicted"/>
<reference evidence="1 2" key="1">
    <citation type="journal article" date="2024" name="G3 (Bethesda)">
        <title>Genome assembly of Hibiscus sabdariffa L. provides insights into metabolisms of medicinal natural products.</title>
        <authorList>
            <person name="Kim T."/>
        </authorList>
    </citation>
    <scope>NUCLEOTIDE SEQUENCE [LARGE SCALE GENOMIC DNA]</scope>
    <source>
        <strain evidence="1">TK-2024</strain>
        <tissue evidence="1">Old leaves</tissue>
    </source>
</reference>
<evidence type="ECO:0000313" key="2">
    <source>
        <dbReference type="Proteomes" id="UP001472677"/>
    </source>
</evidence>
<keyword evidence="2" id="KW-1185">Reference proteome</keyword>
<comment type="caution">
    <text evidence="1">The sequence shown here is derived from an EMBL/GenBank/DDBJ whole genome shotgun (WGS) entry which is preliminary data.</text>
</comment>
<gene>
    <name evidence="1" type="ORF">V6N12_028768</name>
</gene>
<evidence type="ECO:0000313" key="1">
    <source>
        <dbReference type="EMBL" id="KAK8572721.1"/>
    </source>
</evidence>
<dbReference type="EMBL" id="JBBPBM010000008">
    <property type="protein sequence ID" value="KAK8572721.1"/>
    <property type="molecule type" value="Genomic_DNA"/>
</dbReference>
<sequence>MHGALKIHEQGEDSIVCRAVQVRRGKSGVLKGRSRLRGKGLIGRQMCTSSQGEQVGVAAFIDRMTGELNQVDATGGSDGELA</sequence>
<organism evidence="1 2">
    <name type="scientific">Hibiscus sabdariffa</name>
    <name type="common">roselle</name>
    <dbReference type="NCBI Taxonomy" id="183260"/>
    <lineage>
        <taxon>Eukaryota</taxon>
        <taxon>Viridiplantae</taxon>
        <taxon>Streptophyta</taxon>
        <taxon>Embryophyta</taxon>
        <taxon>Tracheophyta</taxon>
        <taxon>Spermatophyta</taxon>
        <taxon>Magnoliopsida</taxon>
        <taxon>eudicotyledons</taxon>
        <taxon>Gunneridae</taxon>
        <taxon>Pentapetalae</taxon>
        <taxon>rosids</taxon>
        <taxon>malvids</taxon>
        <taxon>Malvales</taxon>
        <taxon>Malvaceae</taxon>
        <taxon>Malvoideae</taxon>
        <taxon>Hibiscus</taxon>
    </lineage>
</organism>
<protein>
    <submittedName>
        <fullName evidence="1">Uncharacterized protein</fullName>
    </submittedName>
</protein>
<accession>A0ABR2F6R6</accession>